<protein>
    <submittedName>
        <fullName evidence="1">Uncharacterized protein</fullName>
    </submittedName>
</protein>
<organism evidence="1 2">
    <name type="scientific">Purpureocillium lavendulum</name>
    <dbReference type="NCBI Taxonomy" id="1247861"/>
    <lineage>
        <taxon>Eukaryota</taxon>
        <taxon>Fungi</taxon>
        <taxon>Dikarya</taxon>
        <taxon>Ascomycota</taxon>
        <taxon>Pezizomycotina</taxon>
        <taxon>Sordariomycetes</taxon>
        <taxon>Hypocreomycetidae</taxon>
        <taxon>Hypocreales</taxon>
        <taxon>Ophiocordycipitaceae</taxon>
        <taxon>Purpureocillium</taxon>
    </lineage>
</organism>
<proteinExistence type="predicted"/>
<keyword evidence="2" id="KW-1185">Reference proteome</keyword>
<name>A0AB34FVE7_9HYPO</name>
<gene>
    <name evidence="1" type="ORF">O9K51_04088</name>
</gene>
<evidence type="ECO:0000313" key="1">
    <source>
        <dbReference type="EMBL" id="KAJ6442910.1"/>
    </source>
</evidence>
<dbReference type="AlphaFoldDB" id="A0AB34FVE7"/>
<reference evidence="1" key="1">
    <citation type="submission" date="2023-01" db="EMBL/GenBank/DDBJ databases">
        <title>The growth and conidiation of Purpureocillium lavendulum are regulated by nitrogen source and histone H3K14 acetylation.</title>
        <authorList>
            <person name="Tang P."/>
            <person name="Han J."/>
            <person name="Zhang C."/>
            <person name="Tang P."/>
            <person name="Qi F."/>
            <person name="Zhang K."/>
            <person name="Liang L."/>
        </authorList>
    </citation>
    <scope>NUCLEOTIDE SEQUENCE</scope>
    <source>
        <strain evidence="1">YMF1.00683</strain>
    </source>
</reference>
<dbReference type="EMBL" id="JAQHRD010000003">
    <property type="protein sequence ID" value="KAJ6442910.1"/>
    <property type="molecule type" value="Genomic_DNA"/>
</dbReference>
<comment type="caution">
    <text evidence="1">The sequence shown here is derived from an EMBL/GenBank/DDBJ whole genome shotgun (WGS) entry which is preliminary data.</text>
</comment>
<evidence type="ECO:0000313" key="2">
    <source>
        <dbReference type="Proteomes" id="UP001163105"/>
    </source>
</evidence>
<dbReference type="Proteomes" id="UP001163105">
    <property type="component" value="Unassembled WGS sequence"/>
</dbReference>
<sequence>MSRVPYTLVVAAAGAAAMRSIYEFEDAFRPIADNCAHCHDDGYGGICKHRVRHGWDNGVHWTDGQEDTATAGKGGHHARRSANSKWYWKVSDCWHGSVCPRDGHICVVDYNQDEEVICDFVGFT</sequence>
<accession>A0AB34FVE7</accession>